<comment type="caution">
    <text evidence="11">The sequence shown here is derived from an EMBL/GenBank/DDBJ whole genome shotgun (WGS) entry which is preliminary data.</text>
</comment>
<name>A0AAN9EJM6_CROPI</name>
<evidence type="ECO:0000259" key="10">
    <source>
        <dbReference type="PROSITE" id="PS51363"/>
    </source>
</evidence>
<evidence type="ECO:0000313" key="12">
    <source>
        <dbReference type="Proteomes" id="UP001372338"/>
    </source>
</evidence>
<dbReference type="Pfam" id="PF02020">
    <property type="entry name" value="W2"/>
    <property type="match status" value="1"/>
</dbReference>
<comment type="subcellular location">
    <subcellularLocation>
        <location evidence="1">Cytoplasm</location>
        <location evidence="1">Cytosol</location>
    </subcellularLocation>
</comment>
<evidence type="ECO:0000256" key="2">
    <source>
        <dbReference type="ARBA" id="ARBA00007878"/>
    </source>
</evidence>
<dbReference type="GO" id="GO:0005829">
    <property type="term" value="C:cytosol"/>
    <property type="evidence" value="ECO:0007669"/>
    <property type="project" value="UniProtKB-SubCell"/>
</dbReference>
<dbReference type="InterPro" id="IPR029044">
    <property type="entry name" value="Nucleotide-diphossugar_trans"/>
</dbReference>
<keyword evidence="4" id="KW-0396">Initiation factor</keyword>
<dbReference type="Pfam" id="PF00483">
    <property type="entry name" value="NTP_transferase"/>
    <property type="match status" value="1"/>
</dbReference>
<dbReference type="InterPro" id="IPR056764">
    <property type="entry name" value="LbH_EIF2B3/5"/>
</dbReference>
<dbReference type="Gene3D" id="3.90.550.10">
    <property type="entry name" value="Spore Coat Polysaccharide Biosynthesis Protein SpsA, Chain A"/>
    <property type="match status" value="1"/>
</dbReference>
<feature type="region of interest" description="Disordered" evidence="9">
    <location>
        <begin position="526"/>
        <end position="555"/>
    </location>
</feature>
<evidence type="ECO:0000256" key="5">
    <source>
        <dbReference type="ARBA" id="ARBA00022917"/>
    </source>
</evidence>
<evidence type="ECO:0000256" key="7">
    <source>
        <dbReference type="ARBA" id="ARBA00044345"/>
    </source>
</evidence>
<keyword evidence="5" id="KW-0648">Protein biosynthesis</keyword>
<dbReference type="FunFam" id="2.160.10.10:FF:000029">
    <property type="entry name" value="Trimeric LpxA-like enzyme"/>
    <property type="match status" value="1"/>
</dbReference>
<accession>A0AAN9EJM6</accession>
<keyword evidence="3" id="KW-0963">Cytoplasm</keyword>
<feature type="compositionally biased region" description="Acidic residues" evidence="9">
    <location>
        <begin position="543"/>
        <end position="554"/>
    </location>
</feature>
<dbReference type="InterPro" id="IPR035543">
    <property type="entry name" value="eIF-2B_epsilon_N"/>
</dbReference>
<dbReference type="InterPro" id="IPR044123">
    <property type="entry name" value="W2_eIF2B_epsilon"/>
</dbReference>
<dbReference type="EMBL" id="JAYWIO010000005">
    <property type="protein sequence ID" value="KAK7258779.1"/>
    <property type="molecule type" value="Genomic_DNA"/>
</dbReference>
<dbReference type="AlphaFoldDB" id="A0AAN9EJM6"/>
<dbReference type="PROSITE" id="PS51363">
    <property type="entry name" value="W2"/>
    <property type="match status" value="1"/>
</dbReference>
<comment type="subunit">
    <text evidence="8">Component of the translation initiation factor 2B (eIF2B) complex which is a heterodecamer of two sets of five different subunits: alpha, beta, gamma, delta and epsilon. Subunits alpha, beta and delta comprise a regulatory subcomplex and subunits epsilon and gamma comprise a catalytic subcomplex. Within the complex, the hexameric regulatory complex resides at the center, with the two heterodimeric catalytic subcomplexes bound on opposite sides.</text>
</comment>
<dbReference type="GO" id="GO:0031369">
    <property type="term" value="F:translation initiation factor binding"/>
    <property type="evidence" value="ECO:0007669"/>
    <property type="project" value="InterPro"/>
</dbReference>
<evidence type="ECO:0000313" key="11">
    <source>
        <dbReference type="EMBL" id="KAK7258779.1"/>
    </source>
</evidence>
<dbReference type="InterPro" id="IPR011004">
    <property type="entry name" value="Trimer_LpxA-like_sf"/>
</dbReference>
<evidence type="ECO:0000256" key="1">
    <source>
        <dbReference type="ARBA" id="ARBA00004514"/>
    </source>
</evidence>
<dbReference type="SUPFAM" id="SSF51161">
    <property type="entry name" value="Trimeric LpxA-like enzymes"/>
    <property type="match status" value="1"/>
</dbReference>
<dbReference type="InterPro" id="IPR003307">
    <property type="entry name" value="W2_domain"/>
</dbReference>
<dbReference type="InterPro" id="IPR051956">
    <property type="entry name" value="eIF2B_epsilon"/>
</dbReference>
<dbReference type="CDD" id="cd04197">
    <property type="entry name" value="eIF-2B_epsilon_N"/>
    <property type="match status" value="1"/>
</dbReference>
<dbReference type="GO" id="GO:0005085">
    <property type="term" value="F:guanyl-nucleotide exchange factor activity"/>
    <property type="evidence" value="ECO:0007669"/>
    <property type="project" value="InterPro"/>
</dbReference>
<dbReference type="GO" id="GO:0003743">
    <property type="term" value="F:translation initiation factor activity"/>
    <property type="evidence" value="ECO:0007669"/>
    <property type="project" value="UniProtKB-KW"/>
</dbReference>
<keyword evidence="12" id="KW-1185">Reference proteome</keyword>
<dbReference type="Gene3D" id="1.25.40.180">
    <property type="match status" value="1"/>
</dbReference>
<feature type="domain" description="W2" evidence="10">
    <location>
        <begin position="552"/>
        <end position="723"/>
    </location>
</feature>
<dbReference type="SUPFAM" id="SSF53448">
    <property type="entry name" value="Nucleotide-diphospho-sugar transferases"/>
    <property type="match status" value="1"/>
</dbReference>
<dbReference type="FunFam" id="3.90.550.10:FF:000106">
    <property type="entry name" value="Translation initiation factor eIF-2B subunit epsilon"/>
    <property type="match status" value="1"/>
</dbReference>
<dbReference type="PANTHER" id="PTHR45887:SF1">
    <property type="entry name" value="TRANSLATION INITIATION FACTOR EIF-2B SUBUNIT EPSILON"/>
    <property type="match status" value="1"/>
</dbReference>
<evidence type="ECO:0000256" key="8">
    <source>
        <dbReference type="ARBA" id="ARBA00046432"/>
    </source>
</evidence>
<dbReference type="SMART" id="SM00515">
    <property type="entry name" value="eIF5C"/>
    <property type="match status" value="1"/>
</dbReference>
<dbReference type="InterPro" id="IPR016024">
    <property type="entry name" value="ARM-type_fold"/>
</dbReference>
<dbReference type="CDD" id="cd11558">
    <property type="entry name" value="W2_eIF2B_epsilon"/>
    <property type="match status" value="1"/>
</dbReference>
<dbReference type="PANTHER" id="PTHR45887">
    <property type="entry name" value="TRANSLATION INITIATION FACTOR EIF-2B SUBUNIT EPSILON"/>
    <property type="match status" value="1"/>
</dbReference>
<sequence>MGAPKKSSAARVSEDSDELVRVPLQAILLADSFTTKFRPITLERPKVLLPLVNVPMIDYTLTWLESAGVEEVFVFCCAHSKQVISYLEESEWFSQPNFAVTTIESHNSVSAGDALRLIYERNVIHGDFVLISGDTISNMSLTEALREHKERKKKDSNAVMTMVIKRSKPNPAIHQSRLGTDELFVAIDPDTKQLLYYEDKADNSKGILHLEKSLLSDNPSLSLHHDKQDCYIDICSPEVLSLFTDNFDYQHLRRHFVKGLLVDDLMGYKIFVHEIHSDYAARIDNFRSYDTVSKDIIHRWTYPLVPDVMNFGNTATKLERQGMYRASEISQSQSAVIGPFTAIGFGTKIGNHSKILSSVIGEGCNIGSNVHIEGCYIFNHVTIEDGCILRNAIVCDGVTMKSGAVLEPGVILSFKVVVGQEFVVPRYSQVSLLQQPVEEDSDEELEYADSTSAMTSKVDNSDVEDTSQVLDTHFQSSSELGVGGDGYIWSKCEGGHEEEWRHSVAPIPADKISEAMKIMEDELELTHDGSILPPSGELKPDSNDSEDDDNEDSRDDYFEKEVEATFLRAVNENIQEDHLILEVNSLKLSYNKLAADCAGAVFYAMMKYALDSARSSAGSLIQNVKSVLTKWKNVLTPYLTDIDDQIEVILKFEEMCSESVREFAPLFSTILHLMYDEEIVEEDAILRWDDEKRDADESDKVFVNQAQAMIEWLRHAEEEDGDEEEEE</sequence>
<dbReference type="FunFam" id="1.25.40.180:FF:000022">
    <property type="entry name" value="Translation initiation factor eIF-2B epsilon subunit"/>
    <property type="match status" value="1"/>
</dbReference>
<dbReference type="Pfam" id="PF25084">
    <property type="entry name" value="LbH_EIF2B"/>
    <property type="match status" value="1"/>
</dbReference>
<dbReference type="GO" id="GO:0005851">
    <property type="term" value="C:eukaryotic translation initiation factor 2B complex"/>
    <property type="evidence" value="ECO:0007669"/>
    <property type="project" value="TreeGrafter"/>
</dbReference>
<protein>
    <recommendedName>
        <fullName evidence="6">Translation initiation factor eIF2B subunit epsilon</fullName>
    </recommendedName>
    <alternativeName>
        <fullName evidence="7">eIF2B GDP-GTP exchange factor subunit epsilon</fullName>
    </alternativeName>
</protein>
<evidence type="ECO:0000256" key="4">
    <source>
        <dbReference type="ARBA" id="ARBA00022540"/>
    </source>
</evidence>
<dbReference type="SUPFAM" id="SSF48371">
    <property type="entry name" value="ARM repeat"/>
    <property type="match status" value="1"/>
</dbReference>
<dbReference type="Proteomes" id="UP001372338">
    <property type="component" value="Unassembled WGS sequence"/>
</dbReference>
<reference evidence="11 12" key="1">
    <citation type="submission" date="2024-01" db="EMBL/GenBank/DDBJ databases">
        <title>The genomes of 5 underutilized Papilionoideae crops provide insights into root nodulation and disease resistanc.</title>
        <authorList>
            <person name="Yuan L."/>
        </authorList>
    </citation>
    <scope>NUCLEOTIDE SEQUENCE [LARGE SCALE GENOMIC DNA]</scope>
    <source>
        <strain evidence="11">ZHUSHIDOU_FW_LH</strain>
        <tissue evidence="11">Leaf</tissue>
    </source>
</reference>
<proteinExistence type="inferred from homology"/>
<evidence type="ECO:0000256" key="6">
    <source>
        <dbReference type="ARBA" id="ARBA00044144"/>
    </source>
</evidence>
<organism evidence="11 12">
    <name type="scientific">Crotalaria pallida</name>
    <name type="common">Smooth rattlebox</name>
    <name type="synonym">Crotalaria striata</name>
    <dbReference type="NCBI Taxonomy" id="3830"/>
    <lineage>
        <taxon>Eukaryota</taxon>
        <taxon>Viridiplantae</taxon>
        <taxon>Streptophyta</taxon>
        <taxon>Embryophyta</taxon>
        <taxon>Tracheophyta</taxon>
        <taxon>Spermatophyta</taxon>
        <taxon>Magnoliopsida</taxon>
        <taxon>eudicotyledons</taxon>
        <taxon>Gunneridae</taxon>
        <taxon>Pentapetalae</taxon>
        <taxon>rosids</taxon>
        <taxon>fabids</taxon>
        <taxon>Fabales</taxon>
        <taxon>Fabaceae</taxon>
        <taxon>Papilionoideae</taxon>
        <taxon>50 kb inversion clade</taxon>
        <taxon>genistoids sensu lato</taxon>
        <taxon>core genistoids</taxon>
        <taxon>Crotalarieae</taxon>
        <taxon>Crotalaria</taxon>
    </lineage>
</organism>
<evidence type="ECO:0000256" key="9">
    <source>
        <dbReference type="SAM" id="MobiDB-lite"/>
    </source>
</evidence>
<dbReference type="Gene3D" id="2.160.10.10">
    <property type="entry name" value="Hexapeptide repeat proteins"/>
    <property type="match status" value="1"/>
</dbReference>
<evidence type="ECO:0000256" key="3">
    <source>
        <dbReference type="ARBA" id="ARBA00022490"/>
    </source>
</evidence>
<gene>
    <name evidence="11" type="ORF">RIF29_24365</name>
</gene>
<dbReference type="InterPro" id="IPR005835">
    <property type="entry name" value="NTP_transferase_dom"/>
</dbReference>
<comment type="similarity">
    <text evidence="2">Belongs to the eIF-2B gamma/epsilon subunits family.</text>
</comment>